<evidence type="ECO:0000256" key="7">
    <source>
        <dbReference type="HAMAP-Rule" id="MF_00009"/>
    </source>
</evidence>
<dbReference type="HAMAP" id="MF_00009">
    <property type="entry name" value="Endoribonucl_YbeY"/>
    <property type="match status" value="1"/>
</dbReference>
<dbReference type="NCBIfam" id="TIGR00043">
    <property type="entry name" value="rRNA maturation RNase YbeY"/>
    <property type="match status" value="1"/>
</dbReference>
<feature type="binding site" evidence="7">
    <location>
        <position position="125"/>
    </location>
    <ligand>
        <name>Zn(2+)</name>
        <dbReference type="ChEBI" id="CHEBI:29105"/>
        <note>catalytic</note>
    </ligand>
</feature>
<dbReference type="Pfam" id="PF02130">
    <property type="entry name" value="YbeY"/>
    <property type="match status" value="1"/>
</dbReference>
<dbReference type="Gene3D" id="3.40.390.30">
    <property type="entry name" value="Metalloproteases ('zincins'), catalytic domain"/>
    <property type="match status" value="1"/>
</dbReference>
<dbReference type="SUPFAM" id="SSF55486">
    <property type="entry name" value="Metalloproteases ('zincins'), catalytic domain"/>
    <property type="match status" value="1"/>
</dbReference>
<sequence length="163" mass="17748">MIVETMIEDARWEEVALETLAESSVAATLAHLGLGHDWEVSLLACDDARIASLNGDFRKKPQPTNVLSWPSEERGAEDDGAEPAPPDPDGDTELGDIAIAWETCVREAEVGDKPLSDHVTHLLVHATLHLLGYDHTRNADAALMEGLEREILGKMGLPDPYSM</sequence>
<keyword evidence="5 7" id="KW-0378">Hydrolase</keyword>
<keyword evidence="3 7" id="KW-0479">Metal-binding</keyword>
<dbReference type="GO" id="GO:0004222">
    <property type="term" value="F:metalloendopeptidase activity"/>
    <property type="evidence" value="ECO:0007669"/>
    <property type="project" value="InterPro"/>
</dbReference>
<dbReference type="InterPro" id="IPR002036">
    <property type="entry name" value="YbeY"/>
</dbReference>
<keyword evidence="7" id="KW-0963">Cytoplasm</keyword>
<dbReference type="GO" id="GO:0008270">
    <property type="term" value="F:zinc ion binding"/>
    <property type="evidence" value="ECO:0007669"/>
    <property type="project" value="UniProtKB-UniRule"/>
</dbReference>
<evidence type="ECO:0000256" key="4">
    <source>
        <dbReference type="ARBA" id="ARBA00022759"/>
    </source>
</evidence>
<dbReference type="EMBL" id="FOJU01000002">
    <property type="protein sequence ID" value="SFA86901.1"/>
    <property type="molecule type" value="Genomic_DNA"/>
</dbReference>
<evidence type="ECO:0000256" key="3">
    <source>
        <dbReference type="ARBA" id="ARBA00022723"/>
    </source>
</evidence>
<feature type="binding site" evidence="7">
    <location>
        <position position="129"/>
    </location>
    <ligand>
        <name>Zn(2+)</name>
        <dbReference type="ChEBI" id="CHEBI:29105"/>
        <note>catalytic</note>
    </ligand>
</feature>
<dbReference type="STRING" id="871651.SAMN05421688_1328"/>
<dbReference type="PROSITE" id="PS01306">
    <property type="entry name" value="UPF0054"/>
    <property type="match status" value="1"/>
</dbReference>
<dbReference type="PANTHER" id="PTHR46986:SF1">
    <property type="entry name" value="ENDORIBONUCLEASE YBEY, CHLOROPLASTIC"/>
    <property type="match status" value="1"/>
</dbReference>
<feature type="binding site" evidence="7">
    <location>
        <position position="135"/>
    </location>
    <ligand>
        <name>Zn(2+)</name>
        <dbReference type="ChEBI" id="CHEBI:29105"/>
        <note>catalytic</note>
    </ligand>
</feature>
<dbReference type="GO" id="GO:0005737">
    <property type="term" value="C:cytoplasm"/>
    <property type="evidence" value="ECO:0007669"/>
    <property type="project" value="UniProtKB-SubCell"/>
</dbReference>
<evidence type="ECO:0000313" key="10">
    <source>
        <dbReference type="Proteomes" id="UP000198796"/>
    </source>
</evidence>
<evidence type="ECO:0000256" key="8">
    <source>
        <dbReference type="SAM" id="MobiDB-lite"/>
    </source>
</evidence>
<keyword evidence="6 7" id="KW-0862">Zinc</keyword>
<dbReference type="AlphaFoldDB" id="A0A1I0WE44"/>
<accession>A0A1I0WE44</accession>
<dbReference type="RefSeq" id="WP_092062066.1">
    <property type="nucleotide sequence ID" value="NZ_FOJU01000002.1"/>
</dbReference>
<evidence type="ECO:0000313" key="9">
    <source>
        <dbReference type="EMBL" id="SFA86901.1"/>
    </source>
</evidence>
<name>A0A1I0WE44_9RHOB</name>
<evidence type="ECO:0000256" key="1">
    <source>
        <dbReference type="ARBA" id="ARBA00010875"/>
    </source>
</evidence>
<evidence type="ECO:0000256" key="2">
    <source>
        <dbReference type="ARBA" id="ARBA00022722"/>
    </source>
</evidence>
<dbReference type="InterPro" id="IPR023091">
    <property type="entry name" value="MetalPrtase_cat_dom_sf_prd"/>
</dbReference>
<dbReference type="Proteomes" id="UP000198796">
    <property type="component" value="Unassembled WGS sequence"/>
</dbReference>
<keyword evidence="4 7" id="KW-0255">Endonuclease</keyword>
<comment type="similarity">
    <text evidence="1 7">Belongs to the endoribonuclease YbeY family.</text>
</comment>
<evidence type="ECO:0000256" key="6">
    <source>
        <dbReference type="ARBA" id="ARBA00022833"/>
    </source>
</evidence>
<organism evidence="9 10">
    <name type="scientific">Poseidonocella pacifica</name>
    <dbReference type="NCBI Taxonomy" id="871651"/>
    <lineage>
        <taxon>Bacteria</taxon>
        <taxon>Pseudomonadati</taxon>
        <taxon>Pseudomonadota</taxon>
        <taxon>Alphaproteobacteria</taxon>
        <taxon>Rhodobacterales</taxon>
        <taxon>Roseobacteraceae</taxon>
        <taxon>Poseidonocella</taxon>
    </lineage>
</organism>
<feature type="region of interest" description="Disordered" evidence="8">
    <location>
        <begin position="60"/>
        <end position="94"/>
    </location>
</feature>
<comment type="subcellular location">
    <subcellularLocation>
        <location evidence="7">Cytoplasm</location>
    </subcellularLocation>
</comment>
<keyword evidence="2 7" id="KW-0540">Nuclease</keyword>
<dbReference type="InterPro" id="IPR020549">
    <property type="entry name" value="YbeY_CS"/>
</dbReference>
<reference evidence="9 10" key="1">
    <citation type="submission" date="2016-10" db="EMBL/GenBank/DDBJ databases">
        <authorList>
            <person name="de Groot N.N."/>
        </authorList>
    </citation>
    <scope>NUCLEOTIDE SEQUENCE [LARGE SCALE GENOMIC DNA]</scope>
    <source>
        <strain evidence="9 10">DSM 29316</strain>
    </source>
</reference>
<dbReference type="GO" id="GO:0006364">
    <property type="term" value="P:rRNA processing"/>
    <property type="evidence" value="ECO:0007669"/>
    <property type="project" value="UniProtKB-UniRule"/>
</dbReference>
<evidence type="ECO:0000256" key="5">
    <source>
        <dbReference type="ARBA" id="ARBA00022801"/>
    </source>
</evidence>
<proteinExistence type="inferred from homology"/>
<keyword evidence="10" id="KW-1185">Reference proteome</keyword>
<dbReference type="EC" id="3.1.-.-" evidence="7"/>
<comment type="function">
    <text evidence="7">Single strand-specific metallo-endoribonuclease involved in late-stage 70S ribosome quality control and in maturation of the 3' terminus of the 16S rRNA.</text>
</comment>
<dbReference type="OrthoDB" id="9807740at2"/>
<dbReference type="GO" id="GO:0004521">
    <property type="term" value="F:RNA endonuclease activity"/>
    <property type="evidence" value="ECO:0007669"/>
    <property type="project" value="UniProtKB-UniRule"/>
</dbReference>
<keyword evidence="7" id="KW-0690">Ribosome biogenesis</keyword>
<comment type="cofactor">
    <cofactor evidence="7">
        <name>Zn(2+)</name>
        <dbReference type="ChEBI" id="CHEBI:29105"/>
    </cofactor>
    <text evidence="7">Binds 1 zinc ion.</text>
</comment>
<gene>
    <name evidence="7" type="primary">ybeY</name>
    <name evidence="9" type="ORF">SAMN05421688_1328</name>
</gene>
<dbReference type="PANTHER" id="PTHR46986">
    <property type="entry name" value="ENDORIBONUCLEASE YBEY, CHLOROPLASTIC"/>
    <property type="match status" value="1"/>
</dbReference>
<keyword evidence="7" id="KW-0698">rRNA processing</keyword>
<protein>
    <recommendedName>
        <fullName evidence="7">Endoribonuclease YbeY</fullName>
        <ecNumber evidence="7">3.1.-.-</ecNumber>
    </recommendedName>
</protein>